<evidence type="ECO:0000313" key="1">
    <source>
        <dbReference type="EMBL" id="CAA9578511.1"/>
    </source>
</evidence>
<dbReference type="EMBL" id="CADCWG010000317">
    <property type="protein sequence ID" value="CAA9578511.1"/>
    <property type="molecule type" value="Genomic_DNA"/>
</dbReference>
<sequence length="120" mass="13413">MTEQGTGHDADKVEELIALVQPAVQQIIDRLEGEEFLTGQFIDVMQTDPGAADAYREALRQWGEGDRYAKMVVHGQVIPQALRRSTGVEWVGYAHGEDDPYAVPAWWRLTRTGEGERSEG</sequence>
<proteinExistence type="predicted"/>
<gene>
    <name evidence="1" type="ORF">AVDCRST_MAG49-4523</name>
</gene>
<organism evidence="1">
    <name type="scientific">uncultured Thermomicrobiales bacterium</name>
    <dbReference type="NCBI Taxonomy" id="1645740"/>
    <lineage>
        <taxon>Bacteria</taxon>
        <taxon>Pseudomonadati</taxon>
        <taxon>Thermomicrobiota</taxon>
        <taxon>Thermomicrobia</taxon>
        <taxon>Thermomicrobiales</taxon>
        <taxon>environmental samples</taxon>
    </lineage>
</organism>
<reference evidence="1" key="1">
    <citation type="submission" date="2020-02" db="EMBL/GenBank/DDBJ databases">
        <authorList>
            <person name="Meier V. D."/>
        </authorList>
    </citation>
    <scope>NUCLEOTIDE SEQUENCE</scope>
    <source>
        <strain evidence="1">AVDCRST_MAG49</strain>
    </source>
</reference>
<accession>A0A6J4VGV5</accession>
<name>A0A6J4VGV5_9BACT</name>
<dbReference type="AlphaFoldDB" id="A0A6J4VGV5"/>
<protein>
    <submittedName>
        <fullName evidence="1">Uncharacterized protein</fullName>
    </submittedName>
</protein>